<name>A0A6S6W5P8_9PLEO</name>
<gene>
    <name evidence="2" type="ORF">PTTW11_06773</name>
</gene>
<dbReference type="EMBL" id="HG992982">
    <property type="protein sequence ID" value="CAE7185258.1"/>
    <property type="molecule type" value="Genomic_DNA"/>
</dbReference>
<feature type="compositionally biased region" description="Basic and acidic residues" evidence="1">
    <location>
        <begin position="616"/>
        <end position="630"/>
    </location>
</feature>
<accession>A0A6S6W5P8</accession>
<feature type="compositionally biased region" description="Pro residues" evidence="1">
    <location>
        <begin position="596"/>
        <end position="608"/>
    </location>
</feature>
<feature type="compositionally biased region" description="Basic and acidic residues" evidence="1">
    <location>
        <begin position="382"/>
        <end position="402"/>
    </location>
</feature>
<dbReference type="AlphaFoldDB" id="A0A6S6W5P8"/>
<protein>
    <submittedName>
        <fullName evidence="2">Uncharacterized protein</fullName>
    </submittedName>
</protein>
<feature type="compositionally biased region" description="Basic and acidic residues" evidence="1">
    <location>
        <begin position="506"/>
        <end position="525"/>
    </location>
</feature>
<evidence type="ECO:0000313" key="3">
    <source>
        <dbReference type="Proteomes" id="UP000472372"/>
    </source>
</evidence>
<evidence type="ECO:0000256" key="1">
    <source>
        <dbReference type="SAM" id="MobiDB-lite"/>
    </source>
</evidence>
<feature type="region of interest" description="Disordered" evidence="1">
    <location>
        <begin position="382"/>
        <end position="407"/>
    </location>
</feature>
<evidence type="ECO:0000313" key="2">
    <source>
        <dbReference type="EMBL" id="CAE7185258.1"/>
    </source>
</evidence>
<proteinExistence type="predicted"/>
<dbReference type="Proteomes" id="UP000472372">
    <property type="component" value="Chromosome 6"/>
</dbReference>
<reference evidence="2" key="1">
    <citation type="submission" date="2021-02" db="EMBL/GenBank/DDBJ databases">
        <authorList>
            <person name="Syme A R."/>
            <person name="Syme A R."/>
            <person name="Moolhuijzen P."/>
        </authorList>
    </citation>
    <scope>NUCLEOTIDE SEQUENCE</scope>
    <source>
        <strain evidence="2">W1-1</strain>
    </source>
</reference>
<sequence length="656" mass="74408">MPLFVKVNEDHCRKFLSRPNTYSVYFPSGHEFFFSLPFDMDSLSLMRPKELFALHKFLSYASKDMTPAETLNSLHVQLVISRRLADSEALGPVERRAWAAGHGYPTFNHNDILVGFSWDWTHIKFEGDKELVSVYMKSISEQNKQHTTKRTVAEEGEKTVLCWEKNGHQAFVWKRQGKNICFYIYGAYFRNFADWEQVEAKLTEQELEELDRGLLTLRNRPGGGYSLLSAGSEEGQRSRRGSERRHSSDTVVPAKTFNQPLPPHLYPGGEECCYTNTLVNERVARNSHQPNDALSTVSHHQPIPHKHTINDHTNHANPDTDTNNLVNIYGATFEGENDWLAFASTLSNTVLYFLEQGVLKLQGCTHNGIAVVWGLGPDSRFERTGGEESTSHHSYQEDHEQQAHSQSRNILEQLYKANLPTHTTLNHIRNSSIQRRTQGLDSVLLRVYRDMRDNGASANEATKQILQLKEMELQRHHHRRGKKDAWPSVHSMAPCFFKDFEEDGRDKQKYEQESSSVMRDKKTASDSKGNNNGRVKDRSGANSIPISKPNLPCSRTPLATAPTDTNPYISSKPKIQHLPPPISPPLYPFPCKIAPHPHPQSTPTPTHPPTSAVPAQKERPSGTEMQDKTPRYQAYAEELADGVDEVRAVEGSWRDV</sequence>
<feature type="compositionally biased region" description="Basic and acidic residues" evidence="1">
    <location>
        <begin position="234"/>
        <end position="248"/>
    </location>
</feature>
<organism evidence="2 3">
    <name type="scientific">Pyrenophora teres f. teres</name>
    <dbReference type="NCBI Taxonomy" id="97479"/>
    <lineage>
        <taxon>Eukaryota</taxon>
        <taxon>Fungi</taxon>
        <taxon>Dikarya</taxon>
        <taxon>Ascomycota</taxon>
        <taxon>Pezizomycotina</taxon>
        <taxon>Dothideomycetes</taxon>
        <taxon>Pleosporomycetidae</taxon>
        <taxon>Pleosporales</taxon>
        <taxon>Pleosporineae</taxon>
        <taxon>Pleosporaceae</taxon>
        <taxon>Pyrenophora</taxon>
    </lineage>
</organism>
<feature type="region of interest" description="Disordered" evidence="1">
    <location>
        <begin position="506"/>
        <end position="633"/>
    </location>
</feature>
<feature type="compositionally biased region" description="Pro residues" evidence="1">
    <location>
        <begin position="578"/>
        <end position="588"/>
    </location>
</feature>
<feature type="region of interest" description="Disordered" evidence="1">
    <location>
        <begin position="225"/>
        <end position="260"/>
    </location>
</feature>